<dbReference type="Pfam" id="PF01627">
    <property type="entry name" value="Hpt"/>
    <property type="match status" value="1"/>
</dbReference>
<dbReference type="GO" id="GO:0004672">
    <property type="term" value="F:protein kinase activity"/>
    <property type="evidence" value="ECO:0007669"/>
    <property type="project" value="UniProtKB-ARBA"/>
</dbReference>
<name>A0A290MUK8_CAUVI</name>
<feature type="domain" description="HPt" evidence="2">
    <location>
        <begin position="52"/>
        <end position="93"/>
    </location>
</feature>
<gene>
    <name evidence="3" type="ORF">CA606_02430</name>
</gene>
<evidence type="ECO:0000313" key="4">
    <source>
        <dbReference type="Proteomes" id="UP000217311"/>
    </source>
</evidence>
<reference evidence="4" key="1">
    <citation type="submission" date="2017-09" db="EMBL/GenBank/DDBJ databases">
        <title>Genome evolution observed in wild isolates of Caulobacter crescentus.</title>
        <authorList>
            <person name="Ely B."/>
            <person name="Wilson K."/>
            <person name="Scott D."/>
        </authorList>
    </citation>
    <scope>NUCLEOTIDE SEQUENCE [LARGE SCALE GENOMIC DNA]</scope>
    <source>
        <strain evidence="4">CB13b1a</strain>
    </source>
</reference>
<keyword evidence="1" id="KW-0902">Two-component regulatory system</keyword>
<dbReference type="RefSeq" id="WP_096050754.1">
    <property type="nucleotide sequence ID" value="NZ_CP023315.3"/>
</dbReference>
<evidence type="ECO:0000259" key="2">
    <source>
        <dbReference type="Pfam" id="PF01627"/>
    </source>
</evidence>
<dbReference type="EMBL" id="CP023315">
    <property type="protein sequence ID" value="ATC31291.1"/>
    <property type="molecule type" value="Genomic_DNA"/>
</dbReference>
<evidence type="ECO:0000313" key="3">
    <source>
        <dbReference type="EMBL" id="ATC31291.1"/>
    </source>
</evidence>
<evidence type="ECO:0000256" key="1">
    <source>
        <dbReference type="ARBA" id="ARBA00023012"/>
    </source>
</evidence>
<dbReference type="InterPro" id="IPR008207">
    <property type="entry name" value="Sig_transdc_His_kin_Hpt_dom"/>
</dbReference>
<protein>
    <submittedName>
        <fullName evidence="3">Hpt domain-containing protein</fullName>
    </submittedName>
</protein>
<sequence>MARRDISGAVDFAYLEGFAAGDFAVVDEVLALFREQAALWSPMLDPSHPGWKDAVHTVKGAARGVGAFALGEVCERCEAGLESLEAVRTALDTALLDIAAYAHEQALRSLKG</sequence>
<dbReference type="GO" id="GO:0000160">
    <property type="term" value="P:phosphorelay signal transduction system"/>
    <property type="evidence" value="ECO:0007669"/>
    <property type="project" value="UniProtKB-KW"/>
</dbReference>
<accession>A0A290MUK8</accession>
<dbReference type="InterPro" id="IPR036641">
    <property type="entry name" value="HPT_dom_sf"/>
</dbReference>
<organism evidence="3 4">
    <name type="scientific">Caulobacter vibrioides</name>
    <name type="common">Caulobacter crescentus</name>
    <dbReference type="NCBI Taxonomy" id="155892"/>
    <lineage>
        <taxon>Bacteria</taxon>
        <taxon>Pseudomonadati</taxon>
        <taxon>Pseudomonadota</taxon>
        <taxon>Alphaproteobacteria</taxon>
        <taxon>Caulobacterales</taxon>
        <taxon>Caulobacteraceae</taxon>
        <taxon>Caulobacter</taxon>
    </lineage>
</organism>
<dbReference type="Gene3D" id="1.20.120.160">
    <property type="entry name" value="HPT domain"/>
    <property type="match status" value="1"/>
</dbReference>
<proteinExistence type="predicted"/>
<dbReference type="SUPFAM" id="SSF47226">
    <property type="entry name" value="Histidine-containing phosphotransfer domain, HPT domain"/>
    <property type="match status" value="1"/>
</dbReference>
<dbReference type="AlphaFoldDB" id="A0A290MUK8"/>
<dbReference type="Proteomes" id="UP000217311">
    <property type="component" value="Chromosome"/>
</dbReference>